<dbReference type="Gene3D" id="1.25.40.90">
    <property type="match status" value="1"/>
</dbReference>
<dbReference type="PANTHER" id="PTHR13856:SF137">
    <property type="entry name" value="GH05942P"/>
    <property type="match status" value="1"/>
</dbReference>
<sequence length="446" mass="49382">MSFMEVLMPRPLNTPLGRLIEQATDGGLLREDWSMILEICDIVNETEDGPRDALRALKRRLGGGANKNTREVMLALTVLESCMKNCGHRFHVLAASRDFVEGSLVRLILPRSCPTPALRARVLRLLQAWADAFRSSADLTGVAQVYEALKRKGVEFPPPIAQETETPSWEETLSQPCGPRTDLPVSWGSTAVPSDGLQPPVDETRAIGVMRGRPLIVAAQRAARDLTTALRSTQSGVTLAPSGWEHLQVDALAARCGTFRRRVHELVSEGMEQQEMEQLLALNDELNRALLQHESYCQVHVGTEEHSSGTAPASLDESELSLATDDGNIWADDLAHSRVTEDLRKRVYAERLEAVTEAWLPPVHLEPIDIWLASQNMIPLAQPSFMDDIEKWLNSDVKGDVEDEGDTTEEFERFLGRRARAVKSDRPSGSSTLPIGDARIQQPPQP</sequence>
<feature type="domain" description="VHS" evidence="6">
    <location>
        <begin position="23"/>
        <end position="157"/>
    </location>
</feature>
<evidence type="ECO:0000313" key="8">
    <source>
        <dbReference type="RefSeq" id="XP_032816835.1"/>
    </source>
</evidence>
<reference evidence="8" key="1">
    <citation type="submission" date="2025-08" db="UniProtKB">
        <authorList>
            <consortium name="RefSeq"/>
        </authorList>
    </citation>
    <scope>IDENTIFICATION</scope>
    <source>
        <tissue evidence="8">Sperm</tissue>
    </source>
</reference>
<dbReference type="AlphaFoldDB" id="A0AAJ7TFD3"/>
<evidence type="ECO:0000256" key="2">
    <source>
        <dbReference type="ARBA" id="ARBA00022448"/>
    </source>
</evidence>
<dbReference type="InterPro" id="IPR014645">
    <property type="entry name" value="TOM1"/>
</dbReference>
<keyword evidence="7" id="KW-1185">Reference proteome</keyword>
<name>A0AAJ7TFD3_PETMA</name>
<accession>A0AAJ7TFD3</accession>
<proteinExistence type="inferred from homology"/>
<keyword evidence="2 4" id="KW-0813">Transport</keyword>
<dbReference type="Pfam" id="PF00790">
    <property type="entry name" value="VHS"/>
    <property type="match status" value="1"/>
</dbReference>
<evidence type="ECO:0000313" key="7">
    <source>
        <dbReference type="Proteomes" id="UP001318040"/>
    </source>
</evidence>
<evidence type="ECO:0000256" key="4">
    <source>
        <dbReference type="PIRNR" id="PIRNR036948"/>
    </source>
</evidence>
<dbReference type="GO" id="GO:0030276">
    <property type="term" value="F:clathrin binding"/>
    <property type="evidence" value="ECO:0007669"/>
    <property type="project" value="TreeGrafter"/>
</dbReference>
<dbReference type="SMART" id="SM00288">
    <property type="entry name" value="VHS"/>
    <property type="match status" value="1"/>
</dbReference>
<organism evidence="7 8">
    <name type="scientific">Petromyzon marinus</name>
    <name type="common">Sea lamprey</name>
    <dbReference type="NCBI Taxonomy" id="7757"/>
    <lineage>
        <taxon>Eukaryota</taxon>
        <taxon>Metazoa</taxon>
        <taxon>Chordata</taxon>
        <taxon>Craniata</taxon>
        <taxon>Vertebrata</taxon>
        <taxon>Cyclostomata</taxon>
        <taxon>Hyperoartia</taxon>
        <taxon>Petromyzontiformes</taxon>
        <taxon>Petromyzontidae</taxon>
        <taxon>Petromyzon</taxon>
    </lineage>
</organism>
<dbReference type="Gene3D" id="1.20.58.160">
    <property type="match status" value="1"/>
</dbReference>
<gene>
    <name evidence="8" type="primary">TOM1L2</name>
</gene>
<dbReference type="RefSeq" id="XP_032816835.1">
    <property type="nucleotide sequence ID" value="XM_032960944.1"/>
</dbReference>
<comment type="similarity">
    <text evidence="1 4">Belongs to the TOM1 family.</text>
</comment>
<evidence type="ECO:0000256" key="3">
    <source>
        <dbReference type="ARBA" id="ARBA00022927"/>
    </source>
</evidence>
<dbReference type="GO" id="GO:0043130">
    <property type="term" value="F:ubiquitin binding"/>
    <property type="evidence" value="ECO:0007669"/>
    <property type="project" value="InterPro"/>
</dbReference>
<dbReference type="InterPro" id="IPR038425">
    <property type="entry name" value="GAT_sf"/>
</dbReference>
<dbReference type="Pfam" id="PF03127">
    <property type="entry name" value="GAT"/>
    <property type="match status" value="1"/>
</dbReference>
<dbReference type="InterPro" id="IPR004152">
    <property type="entry name" value="GAT_dom"/>
</dbReference>
<feature type="region of interest" description="Disordered" evidence="5">
    <location>
        <begin position="418"/>
        <end position="446"/>
    </location>
</feature>
<protein>
    <submittedName>
        <fullName evidence="8">TOM1-like protein 2 isoform X1</fullName>
    </submittedName>
</protein>
<dbReference type="PANTHER" id="PTHR13856">
    <property type="entry name" value="VHS DOMAIN CONTAINING PROTEIN FAMILY"/>
    <property type="match status" value="1"/>
</dbReference>
<dbReference type="GO" id="GO:0035091">
    <property type="term" value="F:phosphatidylinositol binding"/>
    <property type="evidence" value="ECO:0007669"/>
    <property type="project" value="InterPro"/>
</dbReference>
<dbReference type="GO" id="GO:0015031">
    <property type="term" value="P:protein transport"/>
    <property type="evidence" value="ECO:0007669"/>
    <property type="project" value="UniProtKB-UniRule"/>
</dbReference>
<dbReference type="KEGG" id="pmrn:116946092"/>
<dbReference type="InterPro" id="IPR002014">
    <property type="entry name" value="VHS_dom"/>
</dbReference>
<dbReference type="Proteomes" id="UP001318040">
    <property type="component" value="Chromosome 26"/>
</dbReference>
<evidence type="ECO:0000256" key="1">
    <source>
        <dbReference type="ARBA" id="ARBA00007708"/>
    </source>
</evidence>
<dbReference type="GO" id="GO:0005768">
    <property type="term" value="C:endosome"/>
    <property type="evidence" value="ECO:0007669"/>
    <property type="project" value="TreeGrafter"/>
</dbReference>
<evidence type="ECO:0000259" key="6">
    <source>
        <dbReference type="PROSITE" id="PS50179"/>
    </source>
</evidence>
<dbReference type="GO" id="GO:0016020">
    <property type="term" value="C:membrane"/>
    <property type="evidence" value="ECO:0007669"/>
    <property type="project" value="TreeGrafter"/>
</dbReference>
<dbReference type="GO" id="GO:0007165">
    <property type="term" value="P:signal transduction"/>
    <property type="evidence" value="ECO:0007669"/>
    <property type="project" value="TreeGrafter"/>
</dbReference>
<dbReference type="PROSITE" id="PS50179">
    <property type="entry name" value="VHS"/>
    <property type="match status" value="1"/>
</dbReference>
<dbReference type="InterPro" id="IPR008942">
    <property type="entry name" value="ENTH_VHS"/>
</dbReference>
<dbReference type="SUPFAM" id="SSF89009">
    <property type="entry name" value="GAT-like domain"/>
    <property type="match status" value="1"/>
</dbReference>
<keyword evidence="3 4" id="KW-0653">Protein transport</keyword>
<dbReference type="CTD" id="146691"/>
<dbReference type="SUPFAM" id="SSF48464">
    <property type="entry name" value="ENTH/VHS domain"/>
    <property type="match status" value="1"/>
</dbReference>
<evidence type="ECO:0000256" key="5">
    <source>
        <dbReference type="SAM" id="MobiDB-lite"/>
    </source>
</evidence>
<dbReference type="PIRSF" id="PIRSF036948">
    <property type="entry name" value="TOM1"/>
    <property type="match status" value="1"/>
</dbReference>